<evidence type="ECO:0000313" key="5">
    <source>
        <dbReference type="Proteomes" id="UP001633002"/>
    </source>
</evidence>
<dbReference type="AlphaFoldDB" id="A0ABD3HWJ1"/>
<evidence type="ECO:0000256" key="1">
    <source>
        <dbReference type="SAM" id="MobiDB-lite"/>
    </source>
</evidence>
<protein>
    <recommendedName>
        <fullName evidence="6">Nematode resistance protein-like HSPRO2</fullName>
    </recommendedName>
</protein>
<feature type="domain" description="Nematode resistance protein-like HSPRO1 N-terminal" evidence="3">
    <location>
        <begin position="75"/>
        <end position="227"/>
    </location>
</feature>
<dbReference type="InterPro" id="IPR038759">
    <property type="entry name" value="HSPRO1/HSPRO2"/>
</dbReference>
<reference evidence="4 5" key="1">
    <citation type="submission" date="2024-09" db="EMBL/GenBank/DDBJ databases">
        <title>Chromosome-scale assembly of Riccia sorocarpa.</title>
        <authorList>
            <person name="Paukszto L."/>
        </authorList>
    </citation>
    <scope>NUCLEOTIDE SEQUENCE [LARGE SCALE GENOMIC DNA]</scope>
    <source>
        <strain evidence="4">LP-2024</strain>
        <tissue evidence="4">Aerial parts of the thallus</tissue>
    </source>
</reference>
<dbReference type="InterPro" id="IPR009743">
    <property type="entry name" value="Hs1pro-1_C"/>
</dbReference>
<sequence>MGGELSGVVIMSSFTPVFLSTLGKVKVFHWVKEMDCFGTRMGVETGEVRIGGVLMPGIFRGTAMQLHLVNCDVDELVQQSSEACEAYARYLHLPELSHLQKLQLWTGWDNEALVRPALHSLEMIFRLISSTLFDTRDYVDKEEWLRRLEALVNTQVELISHISEGDHSAPTTKQQASSSSATSSGPGWQKFGSRSTSLRCSQESLLPRMATWKKAQSIVTRLHFAIEGHMLRVPWTLGLGEPNLSGKPVLEYDKICTPLEVYANRQSSAEYSEDHALATAHQILEAWLVVAQGLVKCIEERISAGDSEAAAKKCWILERVWKLCTSTMDLLQVMDPDDFMRLKQELATQTKVGSKMVTSGAAYCLRSSMMRTVTKACKELRRFVPQIVGVEADPKGGPRLQEAVMELFNSHGQRTRGRMDQSHSYHTGSIHLLQAFQAVEAAIRQFFFTYQQLVIIVMGSGDYKGAIQLENSGIDALQQLYSEPPYFPSVDGARTFLGDFWHQHNIMEERLSMRQAAARNNDKSSSLCSTTSSSSTNSDEDLACATRAAAASIPPAGIKESDYQRTQRLMFEEHIRTTV</sequence>
<feature type="region of interest" description="Disordered" evidence="1">
    <location>
        <begin position="163"/>
        <end position="195"/>
    </location>
</feature>
<dbReference type="Gene3D" id="1.20.58.480">
    <property type="match status" value="1"/>
</dbReference>
<accession>A0ABD3HWJ1</accession>
<evidence type="ECO:0000259" key="2">
    <source>
        <dbReference type="Pfam" id="PF07014"/>
    </source>
</evidence>
<dbReference type="PANTHER" id="PTHR34795:SF1">
    <property type="entry name" value="NEMATODE RESISTANCE PROTEIN-LIKE HSPRO1"/>
    <property type="match status" value="1"/>
</dbReference>
<dbReference type="Pfam" id="PF07014">
    <property type="entry name" value="Hs1pro-1_C"/>
    <property type="match status" value="1"/>
</dbReference>
<dbReference type="InterPro" id="IPR037217">
    <property type="entry name" value="Trp/Indoleamine_2_3_dOase-like"/>
</dbReference>
<keyword evidence="5" id="KW-1185">Reference proteome</keyword>
<feature type="domain" description="Hs1pro-1 C-terminal" evidence="2">
    <location>
        <begin position="230"/>
        <end position="503"/>
    </location>
</feature>
<proteinExistence type="predicted"/>
<dbReference type="PANTHER" id="PTHR34795">
    <property type="entry name" value="NEMATODE RESISTANCE PROTEIN-LIKE HSPRO1"/>
    <property type="match status" value="1"/>
</dbReference>
<feature type="compositionally biased region" description="Low complexity" evidence="1">
    <location>
        <begin position="168"/>
        <end position="187"/>
    </location>
</feature>
<dbReference type="Proteomes" id="UP001633002">
    <property type="component" value="Unassembled WGS sequence"/>
</dbReference>
<evidence type="ECO:0000259" key="3">
    <source>
        <dbReference type="Pfam" id="PF07231"/>
    </source>
</evidence>
<gene>
    <name evidence="4" type="ORF">R1sor_009894</name>
</gene>
<comment type="caution">
    <text evidence="4">The sequence shown here is derived from an EMBL/GenBank/DDBJ whole genome shotgun (WGS) entry which is preliminary data.</text>
</comment>
<name>A0ABD3HWJ1_9MARC</name>
<dbReference type="Pfam" id="PF07231">
    <property type="entry name" value="Hs1pro-1_N"/>
    <property type="match status" value="1"/>
</dbReference>
<dbReference type="EMBL" id="JBJQOH010000002">
    <property type="protein sequence ID" value="KAL3695818.1"/>
    <property type="molecule type" value="Genomic_DNA"/>
</dbReference>
<organism evidence="4 5">
    <name type="scientific">Riccia sorocarpa</name>
    <dbReference type="NCBI Taxonomy" id="122646"/>
    <lineage>
        <taxon>Eukaryota</taxon>
        <taxon>Viridiplantae</taxon>
        <taxon>Streptophyta</taxon>
        <taxon>Embryophyta</taxon>
        <taxon>Marchantiophyta</taxon>
        <taxon>Marchantiopsida</taxon>
        <taxon>Marchantiidae</taxon>
        <taxon>Marchantiales</taxon>
        <taxon>Ricciaceae</taxon>
        <taxon>Riccia</taxon>
    </lineage>
</organism>
<dbReference type="InterPro" id="IPR009869">
    <property type="entry name" value="HSPRO1_N"/>
</dbReference>
<dbReference type="SUPFAM" id="SSF140959">
    <property type="entry name" value="Indolic compounds 2,3-dioxygenase-like"/>
    <property type="match status" value="1"/>
</dbReference>
<evidence type="ECO:0008006" key="6">
    <source>
        <dbReference type="Google" id="ProtNLM"/>
    </source>
</evidence>
<evidence type="ECO:0000313" key="4">
    <source>
        <dbReference type="EMBL" id="KAL3695818.1"/>
    </source>
</evidence>